<sequence>MPDVHRTSCLPGVEIRSAKTAGSVRCLEGDVESVEREAVLYVNGVTVIASVPGCCATDLTCWRVYVYQINSMMVVMAHAGGFQKL</sequence>
<evidence type="ECO:0000313" key="2">
    <source>
        <dbReference type="Proteomes" id="UP000324222"/>
    </source>
</evidence>
<comment type="caution">
    <text evidence="1">The sequence shown here is derived from an EMBL/GenBank/DDBJ whole genome shotgun (WGS) entry which is preliminary data.</text>
</comment>
<organism evidence="1 2">
    <name type="scientific">Portunus trituberculatus</name>
    <name type="common">Swimming crab</name>
    <name type="synonym">Neptunus trituberculatus</name>
    <dbReference type="NCBI Taxonomy" id="210409"/>
    <lineage>
        <taxon>Eukaryota</taxon>
        <taxon>Metazoa</taxon>
        <taxon>Ecdysozoa</taxon>
        <taxon>Arthropoda</taxon>
        <taxon>Crustacea</taxon>
        <taxon>Multicrustacea</taxon>
        <taxon>Malacostraca</taxon>
        <taxon>Eumalacostraca</taxon>
        <taxon>Eucarida</taxon>
        <taxon>Decapoda</taxon>
        <taxon>Pleocyemata</taxon>
        <taxon>Brachyura</taxon>
        <taxon>Eubrachyura</taxon>
        <taxon>Portunoidea</taxon>
        <taxon>Portunidae</taxon>
        <taxon>Portuninae</taxon>
        <taxon>Portunus</taxon>
    </lineage>
</organism>
<protein>
    <submittedName>
        <fullName evidence="1">Uncharacterized protein</fullName>
    </submittedName>
</protein>
<name>A0A5B7D0E0_PORTR</name>
<evidence type="ECO:0000313" key="1">
    <source>
        <dbReference type="EMBL" id="MPC14765.1"/>
    </source>
</evidence>
<accession>A0A5B7D0E0</accession>
<dbReference type="Proteomes" id="UP000324222">
    <property type="component" value="Unassembled WGS sequence"/>
</dbReference>
<keyword evidence="2" id="KW-1185">Reference proteome</keyword>
<gene>
    <name evidence="1" type="ORF">E2C01_007538</name>
</gene>
<proteinExistence type="predicted"/>
<dbReference type="AlphaFoldDB" id="A0A5B7D0E0"/>
<dbReference type="EMBL" id="VSRR010000377">
    <property type="protein sequence ID" value="MPC14765.1"/>
    <property type="molecule type" value="Genomic_DNA"/>
</dbReference>
<reference evidence="1 2" key="1">
    <citation type="submission" date="2019-05" db="EMBL/GenBank/DDBJ databases">
        <title>Another draft genome of Portunus trituberculatus and its Hox gene families provides insights of decapod evolution.</title>
        <authorList>
            <person name="Jeong J.-H."/>
            <person name="Song I."/>
            <person name="Kim S."/>
            <person name="Choi T."/>
            <person name="Kim D."/>
            <person name="Ryu S."/>
            <person name="Kim W."/>
        </authorList>
    </citation>
    <scope>NUCLEOTIDE SEQUENCE [LARGE SCALE GENOMIC DNA]</scope>
    <source>
        <tissue evidence="1">Muscle</tissue>
    </source>
</reference>